<dbReference type="AlphaFoldDB" id="A0A9D3SG87"/>
<dbReference type="Proteomes" id="UP000824219">
    <property type="component" value="Linkage Group LG23"/>
</dbReference>
<comment type="caution">
    <text evidence="1">The sequence shown here is derived from an EMBL/GenBank/DDBJ whole genome shotgun (WGS) entry which is preliminary data.</text>
</comment>
<sequence>MTMIGTTEKAGFVGIRVDQNTEKDQLSHDNDVTNDITRTPCATAGDDNIPRLPMLIPCECRRVRNPEIEINKLPVRAVRPLCGSPDF</sequence>
<evidence type="ECO:0000313" key="2">
    <source>
        <dbReference type="Proteomes" id="UP000824219"/>
    </source>
</evidence>
<reference evidence="1 2" key="1">
    <citation type="submission" date="2021-06" db="EMBL/GenBank/DDBJ databases">
        <title>Chromosome-level genome assembly of the red-tail catfish (Hemibagrus wyckioides).</title>
        <authorList>
            <person name="Shao F."/>
        </authorList>
    </citation>
    <scope>NUCLEOTIDE SEQUENCE [LARGE SCALE GENOMIC DNA]</scope>
    <source>
        <strain evidence="1">EC202008001</strain>
        <tissue evidence="1">Blood</tissue>
    </source>
</reference>
<dbReference type="EMBL" id="JAHKSW010000023">
    <property type="protein sequence ID" value="KAG7317854.1"/>
    <property type="molecule type" value="Genomic_DNA"/>
</dbReference>
<evidence type="ECO:0000313" key="1">
    <source>
        <dbReference type="EMBL" id="KAG7317854.1"/>
    </source>
</evidence>
<organism evidence="1 2">
    <name type="scientific">Hemibagrus wyckioides</name>
    <dbReference type="NCBI Taxonomy" id="337641"/>
    <lineage>
        <taxon>Eukaryota</taxon>
        <taxon>Metazoa</taxon>
        <taxon>Chordata</taxon>
        <taxon>Craniata</taxon>
        <taxon>Vertebrata</taxon>
        <taxon>Euteleostomi</taxon>
        <taxon>Actinopterygii</taxon>
        <taxon>Neopterygii</taxon>
        <taxon>Teleostei</taxon>
        <taxon>Ostariophysi</taxon>
        <taxon>Siluriformes</taxon>
        <taxon>Bagridae</taxon>
        <taxon>Hemibagrus</taxon>
    </lineage>
</organism>
<accession>A0A9D3SG87</accession>
<proteinExistence type="predicted"/>
<protein>
    <submittedName>
        <fullName evidence="1">Uncharacterized protein</fullName>
    </submittedName>
</protein>
<name>A0A9D3SG87_9TELE</name>
<keyword evidence="2" id="KW-1185">Reference proteome</keyword>
<gene>
    <name evidence="1" type="ORF">KOW79_018889</name>
</gene>